<evidence type="ECO:0000256" key="2">
    <source>
        <dbReference type="ARBA" id="ARBA00022562"/>
    </source>
</evidence>
<evidence type="ECO:0000256" key="6">
    <source>
        <dbReference type="ARBA" id="ARBA00022741"/>
    </source>
</evidence>
<keyword evidence="7 12" id="KW-0255">Endonuclease</keyword>
<evidence type="ECO:0000313" key="16">
    <source>
        <dbReference type="Proteomes" id="UP000108305"/>
    </source>
</evidence>
<keyword evidence="6 12" id="KW-0547">Nucleotide-binding</keyword>
<dbReference type="InterPro" id="IPR014015">
    <property type="entry name" value="Helicase_SF3_DNA-vir"/>
</dbReference>
<keyword evidence="10 12" id="KW-0190">Covalent protein-DNA linkage</keyword>
<feature type="active site" description="For nuclease activity" evidence="12">
    <location>
        <position position="144"/>
    </location>
</feature>
<keyword evidence="2 12" id="KW-1048">Host nucleus</keyword>
<protein>
    <submittedName>
        <fullName evidence="15">Nonstructural protein</fullName>
    </submittedName>
</protein>
<comment type="subcellular location">
    <subcellularLocation>
        <location evidence="1 12">Host nucleus</location>
    </subcellularLocation>
</comment>
<keyword evidence="5" id="KW-0479">Metal-binding</keyword>
<dbReference type="EMBL" id="KP733794">
    <property type="protein sequence ID" value="AKM49963.1"/>
    <property type="molecule type" value="Genomic_DNA"/>
</dbReference>
<evidence type="ECO:0000256" key="3">
    <source>
        <dbReference type="ARBA" id="ARBA00022705"/>
    </source>
</evidence>
<dbReference type="InterPro" id="IPR001257">
    <property type="entry name" value="Parvovirus_NS1_helicase"/>
</dbReference>
<dbReference type="SUPFAM" id="SSF52540">
    <property type="entry name" value="P-loop containing nucleoside triphosphate hydrolases"/>
    <property type="match status" value="1"/>
</dbReference>
<evidence type="ECO:0000256" key="9">
    <source>
        <dbReference type="ARBA" id="ARBA00022840"/>
    </source>
</evidence>
<evidence type="ECO:0000259" key="14">
    <source>
        <dbReference type="PROSITE" id="PS52022"/>
    </source>
</evidence>
<dbReference type="GO" id="GO:0042025">
    <property type="term" value="C:host cell nucleus"/>
    <property type="evidence" value="ECO:0007669"/>
    <property type="project" value="UniProtKB-SubCell"/>
</dbReference>
<dbReference type="GO" id="GO:0005524">
    <property type="term" value="F:ATP binding"/>
    <property type="evidence" value="ECO:0007669"/>
    <property type="project" value="UniProtKB-KW"/>
</dbReference>
<evidence type="ECO:0000256" key="7">
    <source>
        <dbReference type="ARBA" id="ARBA00022759"/>
    </source>
</evidence>
<dbReference type="GeneID" id="24923362"/>
<dbReference type="InterPro" id="IPR049901">
    <property type="entry name" value="PV_NS1-NUC"/>
</dbReference>
<name>A0A0G3Z996_9VIRU</name>
<dbReference type="GO" id="GO:0016787">
    <property type="term" value="F:hydrolase activity"/>
    <property type="evidence" value="ECO:0007669"/>
    <property type="project" value="UniProtKB-KW"/>
</dbReference>
<keyword evidence="3 12" id="KW-0235">DNA replication</keyword>
<evidence type="ECO:0000256" key="11">
    <source>
        <dbReference type="ARBA" id="ARBA00023125"/>
    </source>
</evidence>
<dbReference type="PROSITE" id="PS52022">
    <property type="entry name" value="PV_NS1_NUC"/>
    <property type="match status" value="1"/>
</dbReference>
<feature type="domain" description="PV NS1-Nuc" evidence="14">
    <location>
        <begin position="1"/>
        <end position="203"/>
    </location>
</feature>
<dbReference type="PROSITE" id="PS51206">
    <property type="entry name" value="SF3_HELICASE_1"/>
    <property type="match status" value="1"/>
</dbReference>
<evidence type="ECO:0000256" key="1">
    <source>
        <dbReference type="ARBA" id="ARBA00004147"/>
    </source>
</evidence>
<evidence type="ECO:0000313" key="15">
    <source>
        <dbReference type="EMBL" id="AKM49963.1"/>
    </source>
</evidence>
<keyword evidence="8 12" id="KW-0378">Hydrolase</keyword>
<proteinExistence type="predicted"/>
<keyword evidence="9" id="KW-0067">ATP-binding</keyword>
<evidence type="ECO:0000259" key="13">
    <source>
        <dbReference type="PROSITE" id="PS51206"/>
    </source>
</evidence>
<reference evidence="15 16" key="1">
    <citation type="journal article" date="2015" name="J. Gen. Virol.">
        <title>Novel parvoviruses in reptiles and genome sequence of a lizard parvovirus shed light on Dependoparvovirus genus evolution.</title>
        <authorList>
            <person name="Penzes J."/>
            <person name="Pham H.T."/>
            <person name="Benko M."/>
            <person name="Tijssen P."/>
        </authorList>
    </citation>
    <scope>NUCLEOTIDE SEQUENCE [LARGE SCALE GENOMIC DNA]</scope>
    <source>
        <strain evidence="15">2014</strain>
    </source>
</reference>
<dbReference type="GO" id="GO:0003677">
    <property type="term" value="F:DNA binding"/>
    <property type="evidence" value="ECO:0007669"/>
    <property type="project" value="UniProtKB-UniRule"/>
</dbReference>
<dbReference type="InterPro" id="IPR027417">
    <property type="entry name" value="P-loop_NTPase"/>
</dbReference>
<feature type="short sequence motif" description="RCR-2" evidence="12">
    <location>
        <begin position="80"/>
        <end position="82"/>
    </location>
</feature>
<accession>A0A0G3Z996</accession>
<dbReference type="Gene3D" id="3.40.1310.20">
    <property type="match status" value="1"/>
</dbReference>
<dbReference type="Gene3D" id="1.10.10.950">
    <property type="match status" value="1"/>
</dbReference>
<feature type="short sequence motif" description="RCR-3" evidence="12">
    <location>
        <begin position="144"/>
        <end position="148"/>
    </location>
</feature>
<sequence>MPYEMIFRVPKEDEDAWCEDNDRYEARLAEGDDWPQERLEEDDRWFVNLCYAARGIFKKYFGKSLTYFMQVEWSPADGHHMHCVLDDPKLKANNYNYHLDQLSMKMKTEFKWKSANMLQKSVQRAANRHLKLRYCQFESYIKNYFYKKEVISPEEEQPNGDFERVRDCVLWAFTNLDNWKPSVRNIILRNQLKAPDQVTTVPGGPKPRQGANVEAFMETIDWLVKNGITTERQFCQANRTLYLSMLATNSGAGQIKRALEQAKHMMQSTMTAADYLTREERVETCSETNRIRVIMEKNGYDPLLAANIFNGWLNKEYGKRNTIWLYGPATTGKTIIAQAIAHGAVLFGGVNWTNENFPFCNCPGKLLIWWEEGKMTQKMVETAKCILGGAVVPVDIKGKMAELCETTPVIITSNTNMCQVFDGNSSSFEHTEPLEERMFMFRLNKKLEPDFGKVTLDEVKEFITWGRDNPVQVPYQFRVPSVATPPQKSINEVLGKRRAISDGAGEETRSTKLVLLNDSLTRYCNNITERVNTREIAQNNQCMLHHVFNCSECYPELLDDCDMEQ</sequence>
<dbReference type="KEGG" id="vg:24923362"/>
<keyword evidence="16" id="KW-1185">Reference proteome</keyword>
<dbReference type="Gene3D" id="3.40.50.300">
    <property type="entry name" value="P-loop containing nucleotide triphosphate hydrolases"/>
    <property type="match status" value="1"/>
</dbReference>
<dbReference type="GO" id="GO:0006260">
    <property type="term" value="P:DNA replication"/>
    <property type="evidence" value="ECO:0007669"/>
    <property type="project" value="UniProtKB-UniRule"/>
</dbReference>
<keyword evidence="4 12" id="KW-0540">Nuclease</keyword>
<keyword evidence="11 12" id="KW-0238">DNA-binding</keyword>
<dbReference type="GO" id="GO:0004519">
    <property type="term" value="F:endonuclease activity"/>
    <property type="evidence" value="ECO:0007669"/>
    <property type="project" value="UniProtKB-UniRule"/>
</dbReference>
<evidence type="ECO:0000256" key="10">
    <source>
        <dbReference type="ARBA" id="ARBA00023124"/>
    </source>
</evidence>
<evidence type="ECO:0000256" key="5">
    <source>
        <dbReference type="ARBA" id="ARBA00022723"/>
    </source>
</evidence>
<dbReference type="GO" id="GO:0019079">
    <property type="term" value="P:viral genome replication"/>
    <property type="evidence" value="ECO:0007669"/>
    <property type="project" value="InterPro"/>
</dbReference>
<dbReference type="Pfam" id="PF01057">
    <property type="entry name" value="Parvo_NS1"/>
    <property type="match status" value="1"/>
</dbReference>
<dbReference type="Proteomes" id="UP000108305">
    <property type="component" value="Segment"/>
</dbReference>
<dbReference type="OrthoDB" id="2007at10239"/>
<dbReference type="SUPFAM" id="SSF55464">
    <property type="entry name" value="Origin of replication-binding domain, RBD-like"/>
    <property type="match status" value="1"/>
</dbReference>
<dbReference type="RefSeq" id="YP_009154712.1">
    <property type="nucleotide sequence ID" value="NC_027429.1"/>
</dbReference>
<feature type="domain" description="SF3 helicase" evidence="13">
    <location>
        <begin position="289"/>
        <end position="456"/>
    </location>
</feature>
<evidence type="ECO:0000256" key="12">
    <source>
        <dbReference type="PROSITE-ProRule" id="PRU01366"/>
    </source>
</evidence>
<evidence type="ECO:0000256" key="4">
    <source>
        <dbReference type="ARBA" id="ARBA00022722"/>
    </source>
</evidence>
<dbReference type="GO" id="GO:0046872">
    <property type="term" value="F:metal ion binding"/>
    <property type="evidence" value="ECO:0007669"/>
    <property type="project" value="UniProtKB-KW"/>
</dbReference>
<evidence type="ECO:0000256" key="8">
    <source>
        <dbReference type="ARBA" id="ARBA00022801"/>
    </source>
</evidence>
<organism evidence="15 16">
    <name type="scientific">Bearded dragon parvovirus</name>
    <dbReference type="NCBI Taxonomy" id="1670662"/>
    <lineage>
        <taxon>Viruses</taxon>
        <taxon>Monodnaviria</taxon>
        <taxon>Shotokuvirae</taxon>
        <taxon>Cossaviricota</taxon>
        <taxon>Quintoviricetes</taxon>
        <taxon>Piccovirales</taxon>
        <taxon>Parvoviridae</taxon>
        <taxon>Parvovirinae</taxon>
        <taxon>Dependoparvovirus</taxon>
        <taxon>Dependoparvovirus squamate2</taxon>
    </lineage>
</organism>